<comment type="caution">
    <text evidence="1">The sequence shown here is derived from an EMBL/GenBank/DDBJ whole genome shotgun (WGS) entry which is preliminary data.</text>
</comment>
<accession>A0A392W375</accession>
<name>A0A392W375_9FABA</name>
<feature type="non-terminal residue" evidence="1">
    <location>
        <position position="1"/>
    </location>
</feature>
<evidence type="ECO:0000313" key="1">
    <source>
        <dbReference type="EMBL" id="MCI95078.1"/>
    </source>
</evidence>
<keyword evidence="2" id="KW-1185">Reference proteome</keyword>
<dbReference type="Proteomes" id="UP000265520">
    <property type="component" value="Unassembled WGS sequence"/>
</dbReference>
<dbReference type="AlphaFoldDB" id="A0A392W375"/>
<organism evidence="1 2">
    <name type="scientific">Trifolium medium</name>
    <dbReference type="NCBI Taxonomy" id="97028"/>
    <lineage>
        <taxon>Eukaryota</taxon>
        <taxon>Viridiplantae</taxon>
        <taxon>Streptophyta</taxon>
        <taxon>Embryophyta</taxon>
        <taxon>Tracheophyta</taxon>
        <taxon>Spermatophyta</taxon>
        <taxon>Magnoliopsida</taxon>
        <taxon>eudicotyledons</taxon>
        <taxon>Gunneridae</taxon>
        <taxon>Pentapetalae</taxon>
        <taxon>rosids</taxon>
        <taxon>fabids</taxon>
        <taxon>Fabales</taxon>
        <taxon>Fabaceae</taxon>
        <taxon>Papilionoideae</taxon>
        <taxon>50 kb inversion clade</taxon>
        <taxon>NPAAA clade</taxon>
        <taxon>Hologalegina</taxon>
        <taxon>IRL clade</taxon>
        <taxon>Trifolieae</taxon>
        <taxon>Trifolium</taxon>
    </lineage>
</organism>
<sequence>SPTHNRNTGGVGGFEVEPDAAAGVEEVEVVLLMLPVLLPVLPLNLSMPSKRMLVQEALLGF</sequence>
<proteinExistence type="predicted"/>
<evidence type="ECO:0000313" key="2">
    <source>
        <dbReference type="Proteomes" id="UP000265520"/>
    </source>
</evidence>
<reference evidence="1 2" key="1">
    <citation type="journal article" date="2018" name="Front. Plant Sci.">
        <title>Red Clover (Trifolium pratense) and Zigzag Clover (T. medium) - A Picture of Genomic Similarities and Differences.</title>
        <authorList>
            <person name="Dluhosova J."/>
            <person name="Istvanek J."/>
            <person name="Nedelnik J."/>
            <person name="Repkova J."/>
        </authorList>
    </citation>
    <scope>NUCLEOTIDE SEQUENCE [LARGE SCALE GENOMIC DNA]</scope>
    <source>
        <strain evidence="2">cv. 10/8</strain>
        <tissue evidence="1">Leaf</tissue>
    </source>
</reference>
<protein>
    <submittedName>
        <fullName evidence="1">Uncharacterized protein</fullName>
    </submittedName>
</protein>
<dbReference type="EMBL" id="LXQA011375340">
    <property type="protein sequence ID" value="MCI95078.1"/>
    <property type="molecule type" value="Genomic_DNA"/>
</dbReference>